<keyword evidence="4" id="KW-0378">Hydrolase</keyword>
<evidence type="ECO:0000313" key="5">
    <source>
        <dbReference type="Proteomes" id="UP000689129"/>
    </source>
</evidence>
<dbReference type="InterPro" id="IPR012588">
    <property type="entry name" value="Exosome-assoc_fac_Rrp6_N"/>
</dbReference>
<sequence length="237" mass="26736">MASPDFKALQDEVQKALVTTVKSANRIAAEDLAFQRTVNPSVADELDETTARLLGLSHKLLKSAAEVCGQGSVPELEDADDVDMHWRKIVDVLDNVLEKADRSIDEFTGVLKRKDAPTETVFHGAHMDMQWLQRDLGLYINGLFDTFFAAEILGYPQRSLAYLLKRFVDFDADKKYQMADWRIRKCIITETTGTNHIDLDECRRRGVTVFYSPDATLEAVSEHALAMRLVRSDGEIL</sequence>
<dbReference type="Pfam" id="PF08066">
    <property type="entry name" value="PMC2NT"/>
    <property type="match status" value="1"/>
</dbReference>
<evidence type="ECO:0000259" key="3">
    <source>
        <dbReference type="Pfam" id="PF08066"/>
    </source>
</evidence>
<reference evidence="4" key="1">
    <citation type="journal article" date="2021" name="Mol. Plant Pathol.">
        <title>A 20-kb lineage-specific genomic region tames virulence in pathogenic amphidiploid Verticillium longisporum.</title>
        <authorList>
            <person name="Harting R."/>
            <person name="Starke J."/>
            <person name="Kusch H."/>
            <person name="Poggeler S."/>
            <person name="Maurus I."/>
            <person name="Schluter R."/>
            <person name="Landesfeind M."/>
            <person name="Bulla I."/>
            <person name="Nowrousian M."/>
            <person name="de Jonge R."/>
            <person name="Stahlhut G."/>
            <person name="Hoff K.J."/>
            <person name="Asshauer K.P."/>
            <person name="Thurmer A."/>
            <person name="Stanke M."/>
            <person name="Daniel R."/>
            <person name="Morgenstern B."/>
            <person name="Thomma B.P.H.J."/>
            <person name="Kronstad J.W."/>
            <person name="Braus-Stromeyer S.A."/>
            <person name="Braus G.H."/>
        </authorList>
    </citation>
    <scope>NUCLEOTIDE SEQUENCE</scope>
    <source>
        <strain evidence="4">Vl32</strain>
    </source>
</reference>
<organism evidence="4 5">
    <name type="scientific">Verticillium longisporum</name>
    <name type="common">Verticillium dahliae var. longisporum</name>
    <dbReference type="NCBI Taxonomy" id="100787"/>
    <lineage>
        <taxon>Eukaryota</taxon>
        <taxon>Fungi</taxon>
        <taxon>Dikarya</taxon>
        <taxon>Ascomycota</taxon>
        <taxon>Pezizomycotina</taxon>
        <taxon>Sordariomycetes</taxon>
        <taxon>Hypocreomycetidae</taxon>
        <taxon>Glomerellales</taxon>
        <taxon>Plectosphaerellaceae</taxon>
        <taxon>Verticillium</taxon>
    </lineage>
</organism>
<dbReference type="GO" id="GO:0003727">
    <property type="term" value="F:single-stranded RNA binding"/>
    <property type="evidence" value="ECO:0007669"/>
    <property type="project" value="TreeGrafter"/>
</dbReference>
<dbReference type="GO" id="GO:0071035">
    <property type="term" value="P:nuclear polyadenylation-dependent rRNA catabolic process"/>
    <property type="evidence" value="ECO:0007669"/>
    <property type="project" value="TreeGrafter"/>
</dbReference>
<dbReference type="Pfam" id="PF01612">
    <property type="entry name" value="DNA_pol_A_exo1"/>
    <property type="match status" value="1"/>
</dbReference>
<evidence type="ECO:0000259" key="2">
    <source>
        <dbReference type="Pfam" id="PF01612"/>
    </source>
</evidence>
<feature type="domain" description="3'-5' exonuclease" evidence="2">
    <location>
        <begin position="115"/>
        <end position="184"/>
    </location>
</feature>
<accession>A0A8I3A532</accession>
<keyword evidence="4" id="KW-0540">Nuclease</keyword>
<protein>
    <submittedName>
        <fullName evidence="4">Exosome complex exonuclease rrp6 like protein</fullName>
    </submittedName>
</protein>
<dbReference type="PANTHER" id="PTHR12124:SF47">
    <property type="entry name" value="EXOSOME COMPONENT 10"/>
    <property type="match status" value="1"/>
</dbReference>
<dbReference type="InterPro" id="IPR006139">
    <property type="entry name" value="D-isomer_2_OHA_DH_cat_dom"/>
</dbReference>
<dbReference type="GO" id="GO:0071039">
    <property type="term" value="P:nuclear polyadenylation-dependent CUT catabolic process"/>
    <property type="evidence" value="ECO:0007669"/>
    <property type="project" value="TreeGrafter"/>
</dbReference>
<evidence type="ECO:0000313" key="4">
    <source>
        <dbReference type="EMBL" id="KAG7143809.1"/>
    </source>
</evidence>
<dbReference type="Proteomes" id="UP000689129">
    <property type="component" value="Unassembled WGS sequence"/>
</dbReference>
<keyword evidence="4" id="KW-0269">Exonuclease</keyword>
<dbReference type="AlphaFoldDB" id="A0A8I3A532"/>
<dbReference type="Pfam" id="PF00389">
    <property type="entry name" value="2-Hacid_dh"/>
    <property type="match status" value="1"/>
</dbReference>
<name>A0A8I3A532_VERLO</name>
<dbReference type="PANTHER" id="PTHR12124">
    <property type="entry name" value="POLYMYOSITIS/SCLERODERMA AUTOANTIGEN-RELATED"/>
    <property type="match status" value="1"/>
</dbReference>
<proteinExistence type="predicted"/>
<dbReference type="GO" id="GO:0016616">
    <property type="term" value="F:oxidoreductase activity, acting on the CH-OH group of donors, NAD or NADP as acceptor"/>
    <property type="evidence" value="ECO:0007669"/>
    <property type="project" value="InterPro"/>
</dbReference>
<comment type="caution">
    <text evidence="4">The sequence shown here is derived from an EMBL/GenBank/DDBJ whole genome shotgun (WGS) entry which is preliminary data.</text>
</comment>
<dbReference type="EMBL" id="JAEMWZ010000001">
    <property type="protein sequence ID" value="KAG7143809.1"/>
    <property type="molecule type" value="Genomic_DNA"/>
</dbReference>
<dbReference type="OrthoDB" id="2250022at2759"/>
<dbReference type="GO" id="GO:0000176">
    <property type="term" value="C:nuclear exosome (RNase complex)"/>
    <property type="evidence" value="ECO:0007669"/>
    <property type="project" value="InterPro"/>
</dbReference>
<dbReference type="GO" id="GO:0071037">
    <property type="term" value="P:nuclear polyadenylation-dependent snRNA catabolic process"/>
    <property type="evidence" value="ECO:0007669"/>
    <property type="project" value="TreeGrafter"/>
</dbReference>
<dbReference type="GO" id="GO:0071036">
    <property type="term" value="P:nuclear polyadenylation-dependent snoRNA catabolic process"/>
    <property type="evidence" value="ECO:0007669"/>
    <property type="project" value="TreeGrafter"/>
</dbReference>
<feature type="domain" description="Exosome-associated factor Rrp6 N-terminal" evidence="3">
    <location>
        <begin position="18"/>
        <end position="109"/>
    </location>
</feature>
<dbReference type="GO" id="GO:0071038">
    <property type="term" value="P:TRAMP-dependent tRNA surveillance pathway"/>
    <property type="evidence" value="ECO:0007669"/>
    <property type="project" value="TreeGrafter"/>
</dbReference>
<feature type="domain" description="D-isomer specific 2-hydroxyacid dehydrogenase catalytic" evidence="1">
    <location>
        <begin position="185"/>
        <end position="224"/>
    </location>
</feature>
<dbReference type="GO" id="GO:0000175">
    <property type="term" value="F:3'-5'-RNA exonuclease activity"/>
    <property type="evidence" value="ECO:0007669"/>
    <property type="project" value="InterPro"/>
</dbReference>
<gene>
    <name evidence="4" type="ORF">HYQ45_018780</name>
</gene>
<dbReference type="GO" id="GO:0000467">
    <property type="term" value="P:exonucleolytic trimming to generate mature 3'-end of 5.8S rRNA from tricistronic rRNA transcript (SSU-rRNA, 5.8S rRNA, LSU-rRNA)"/>
    <property type="evidence" value="ECO:0007669"/>
    <property type="project" value="InterPro"/>
</dbReference>
<dbReference type="GO" id="GO:0005730">
    <property type="term" value="C:nucleolus"/>
    <property type="evidence" value="ECO:0007669"/>
    <property type="project" value="TreeGrafter"/>
</dbReference>
<dbReference type="GO" id="GO:0071044">
    <property type="term" value="P:histone mRNA catabolic process"/>
    <property type="evidence" value="ECO:0007669"/>
    <property type="project" value="TreeGrafter"/>
</dbReference>
<dbReference type="InterPro" id="IPR002562">
    <property type="entry name" value="3'-5'_exonuclease_dom"/>
</dbReference>
<dbReference type="GO" id="GO:0071040">
    <property type="term" value="P:nuclear polyadenylation-dependent antisense transcript catabolic process"/>
    <property type="evidence" value="ECO:0007669"/>
    <property type="project" value="TreeGrafter"/>
</dbReference>
<dbReference type="GO" id="GO:0051287">
    <property type="term" value="F:NAD binding"/>
    <property type="evidence" value="ECO:0007669"/>
    <property type="project" value="InterPro"/>
</dbReference>
<dbReference type="GO" id="GO:0071051">
    <property type="term" value="P:poly(A)-dependent snoRNA 3'-end processing"/>
    <property type="evidence" value="ECO:0007669"/>
    <property type="project" value="TreeGrafter"/>
</dbReference>
<evidence type="ECO:0000259" key="1">
    <source>
        <dbReference type="Pfam" id="PF00389"/>
    </source>
</evidence>
<dbReference type="InterPro" id="IPR045092">
    <property type="entry name" value="Rrp6-like"/>
</dbReference>